<comment type="caution">
    <text evidence="2">The sequence shown here is derived from an EMBL/GenBank/DDBJ whole genome shotgun (WGS) entry which is preliminary data.</text>
</comment>
<dbReference type="SUPFAM" id="SSF54160">
    <property type="entry name" value="Chromo domain-like"/>
    <property type="match status" value="1"/>
</dbReference>
<dbReference type="OrthoDB" id="8188861at2759"/>
<dbReference type="Gene3D" id="2.30.30.140">
    <property type="match status" value="1"/>
</dbReference>
<evidence type="ECO:0000313" key="2">
    <source>
        <dbReference type="EMBL" id="ETO34368.1"/>
    </source>
</evidence>
<gene>
    <name evidence="2" type="ORF">RFI_02722</name>
</gene>
<feature type="compositionally biased region" description="Polar residues" evidence="1">
    <location>
        <begin position="185"/>
        <end position="194"/>
    </location>
</feature>
<reference evidence="2 3" key="1">
    <citation type="journal article" date="2013" name="Curr. Biol.">
        <title>The Genome of the Foraminiferan Reticulomyxa filosa.</title>
        <authorList>
            <person name="Glockner G."/>
            <person name="Hulsmann N."/>
            <person name="Schleicher M."/>
            <person name="Noegel A.A."/>
            <person name="Eichinger L."/>
            <person name="Gallinger C."/>
            <person name="Pawlowski J."/>
            <person name="Sierra R."/>
            <person name="Euteneuer U."/>
            <person name="Pillet L."/>
            <person name="Moustafa A."/>
            <person name="Platzer M."/>
            <person name="Groth M."/>
            <person name="Szafranski K."/>
            <person name="Schliwa M."/>
        </authorList>
    </citation>
    <scope>NUCLEOTIDE SEQUENCE [LARGE SCALE GENOMIC DNA]</scope>
</reference>
<proteinExistence type="predicted"/>
<name>X6P8E7_RETFI</name>
<accession>X6P8E7</accession>
<evidence type="ECO:0000313" key="3">
    <source>
        <dbReference type="Proteomes" id="UP000023152"/>
    </source>
</evidence>
<keyword evidence="2" id="KW-0808">Transferase</keyword>
<dbReference type="EMBL" id="ASPP01002634">
    <property type="protein sequence ID" value="ETO34368.1"/>
    <property type="molecule type" value="Genomic_DNA"/>
</dbReference>
<sequence length="262" mass="30401">MTFEEAERLRPTEKVDHRDEVGRYLLAMIRKKEGTRLLVHYEGWDNKWDIWSDYSKELNRFAVAESISHKPNTRLQQLQVGSYVDINPILRHPGWKTGQIRRMDKHSGQVQVLYKESTQEFLCWTHLNNPQEIAPFMTKTKRSSQKSNPCLFNANNNNDTAITNKNNNRNNVNNDNQNGKIPNANLKSANTTQHNVTTHEIKHNKINSSSHVKRVVAPIKINGQLLFVSDNRTVVFDYKMLSFSFNPETPLFCGPLWIESKL</sequence>
<dbReference type="InterPro" id="IPR016197">
    <property type="entry name" value="Chromo-like_dom_sf"/>
</dbReference>
<feature type="region of interest" description="Disordered" evidence="1">
    <location>
        <begin position="152"/>
        <end position="194"/>
    </location>
</feature>
<protein>
    <submittedName>
        <fullName evidence="2">HECT-domain (Ubiquitin-transferase)</fullName>
    </submittedName>
</protein>
<feature type="compositionally biased region" description="Low complexity" evidence="1">
    <location>
        <begin position="153"/>
        <end position="178"/>
    </location>
</feature>
<organism evidence="2 3">
    <name type="scientific">Reticulomyxa filosa</name>
    <dbReference type="NCBI Taxonomy" id="46433"/>
    <lineage>
        <taxon>Eukaryota</taxon>
        <taxon>Sar</taxon>
        <taxon>Rhizaria</taxon>
        <taxon>Retaria</taxon>
        <taxon>Foraminifera</taxon>
        <taxon>Monothalamids</taxon>
        <taxon>Reticulomyxidae</taxon>
        <taxon>Reticulomyxa</taxon>
    </lineage>
</organism>
<keyword evidence="3" id="KW-1185">Reference proteome</keyword>
<dbReference type="Proteomes" id="UP000023152">
    <property type="component" value="Unassembled WGS sequence"/>
</dbReference>
<dbReference type="AlphaFoldDB" id="X6P8E7"/>
<dbReference type="GO" id="GO:0016740">
    <property type="term" value="F:transferase activity"/>
    <property type="evidence" value="ECO:0007669"/>
    <property type="project" value="UniProtKB-KW"/>
</dbReference>
<evidence type="ECO:0000256" key="1">
    <source>
        <dbReference type="SAM" id="MobiDB-lite"/>
    </source>
</evidence>